<evidence type="ECO:0000256" key="9">
    <source>
        <dbReference type="ARBA" id="ARBA00040798"/>
    </source>
</evidence>
<organism evidence="14 15">
    <name type="scientific">Glarea lozoyensis (strain ATCC 20868 / MF5171)</name>
    <dbReference type="NCBI Taxonomy" id="1116229"/>
    <lineage>
        <taxon>Eukaryota</taxon>
        <taxon>Fungi</taxon>
        <taxon>Dikarya</taxon>
        <taxon>Ascomycota</taxon>
        <taxon>Pezizomycotina</taxon>
        <taxon>Leotiomycetes</taxon>
        <taxon>Helotiales</taxon>
        <taxon>Helotiaceae</taxon>
        <taxon>Glarea</taxon>
    </lineage>
</organism>
<dbReference type="FunFam" id="2.130.10.10:FF:000450">
    <property type="entry name" value="Peptidylprolyl isomerase domain and WD-repeat protein 1"/>
    <property type="match status" value="1"/>
</dbReference>
<dbReference type="InterPro" id="IPR001138">
    <property type="entry name" value="Zn2Cys6_DnaBD"/>
</dbReference>
<feature type="repeat" description="WD" evidence="10">
    <location>
        <begin position="62"/>
        <end position="94"/>
    </location>
</feature>
<evidence type="ECO:0000256" key="3">
    <source>
        <dbReference type="ARBA" id="ARBA00013194"/>
    </source>
</evidence>
<name>S3D7S6_GLAL2</name>
<keyword evidence="5" id="KW-0677">Repeat</keyword>
<gene>
    <name evidence="14" type="ORF">GLAREA_04857</name>
</gene>
<evidence type="ECO:0000313" key="14">
    <source>
        <dbReference type="EMBL" id="EPE28066.1"/>
    </source>
</evidence>
<feature type="domain" description="PPIase cyclophilin-type" evidence="13">
    <location>
        <begin position="472"/>
        <end position="617"/>
    </location>
</feature>
<keyword evidence="7" id="KW-0413">Isomerase</keyword>
<dbReference type="PROSITE" id="PS50072">
    <property type="entry name" value="CSA_PPIASE_2"/>
    <property type="match status" value="1"/>
</dbReference>
<dbReference type="PANTHER" id="PTHR45625:SF4">
    <property type="entry name" value="PEPTIDYLPROLYL ISOMERASE DOMAIN AND WD REPEAT-CONTAINING PROTEIN 1"/>
    <property type="match status" value="1"/>
</dbReference>
<comment type="similarity">
    <text evidence="2">Belongs to the cyclophilin-type PPIase family.</text>
</comment>
<keyword evidence="4 10" id="KW-0853">WD repeat</keyword>
<feature type="compositionally biased region" description="Polar residues" evidence="11">
    <location>
        <begin position="1"/>
        <end position="11"/>
    </location>
</feature>
<dbReference type="PROSITE" id="PS50082">
    <property type="entry name" value="WD_REPEATS_2"/>
    <property type="match status" value="2"/>
</dbReference>
<keyword evidence="15" id="KW-1185">Reference proteome</keyword>
<dbReference type="KEGG" id="glz:GLAREA_04857"/>
<dbReference type="SUPFAM" id="SSF50978">
    <property type="entry name" value="WD40 repeat-like"/>
    <property type="match status" value="1"/>
</dbReference>
<dbReference type="InterPro" id="IPR029000">
    <property type="entry name" value="Cyclophilin-like_dom_sf"/>
</dbReference>
<dbReference type="RefSeq" id="XP_008085425.1">
    <property type="nucleotide sequence ID" value="XM_008087234.1"/>
</dbReference>
<sequence length="1372" mass="152844">MAEVPQTANPNKRSRSEDDDSSDDDMGPQLPAADAPKKKKRKLPYEKLYVSALPTSAKYSKSLMHREQLAFITMTPITDFLITSSTDGIVKFWKKGADSIEFVKEFRAHNGDIVSVSVSADGRSFATAGVDKSVKIFDVMTFDLLAMLPLEFTPKCVCWVHKRGASLPMLAVSDEVNHTIQIYDGRGENREPIHTVSGLHRSVVTLMVFNDAYDCVISADENGMIEYWRPGGNYEKPDNVFEFKSSTNLFEFKKAKSTPTSLTVSPSGAQFATVSFPDRKIRIFDFSTGKLYRTYDESLQIIEEMQQAGTALQKLEDVEFGRRLATEREIDTPALRNKANVMFDETGHFILYGSMFGTKVLNTYTNRVIKVYGKDENFRPLSIAMYQGQPQKKGITTVAMAASDNPLLQESEARDPILFTTGVGKVRFYMFTNDENISKSERDVHNEKPINANARKAVEKKATESGTAAIIHTTYGDIHIRLFPDAAPKAVENFVTHSKKGYYNNTIFHRVIRKFMIQCGDPLGDGTGGESIWGREFEDEFSTLKHDKPYTVSMANAGPNTNGSQFFITTEKTPWLDNKHTIFGRCIQGLDVVHRIENARVYKEKPEEDIKILNIDIVPCKTRKVKCDERRPQCENCVKQGETCDYSIRLNWDGRGKNKATGSRSGFGHIAFATGIADDAPAQAPEMGLERCSETLQDASAHGGGFQPAHTAGMIDPALAQPSSFLSATPEDTETGARKYMQSFQASDANVRDFNPIRFSGSEVRQAERSLPPRSTPRYDIVQDTIVQRNYDTRMLPPLPATFPPQNCELGNSPFSNSDSNSPNTAITTASLQSDDSYRYSTTKSPPLISSGSTGSRGLSVSSLLSGPPGMSETNERNMDTQSWEEQDQDFYQDTNTWGIDRGFKDLDLGKNDDTNAISGSSPISKRDHLDLVINESGRVTPIEFGFGMEVDHTAFDRGGYYATPVAISIPRAFEPLPNKLLENPMNLLYFHHFINHTAGCLIPHNCSSNPFKRILPRMAVQDDNLLSLLLAYSASHRARLLRQPEPATRIALWVQDIFPSLRKALDDPTEIISNANLATAIMLASLEIISPKAFGVAVPWQKHLDTARQIITARGGPQGMRTASRKDKVSSFLWSWFAYLDVLGSLSRPPTSSSSWVLEYETDSDREEDYHIDCVLGFTSRCVRILAKIAELARVCDSERISGINVLVDWKPSTEILKLAAKLDTDLAASRLHPSKPCTHMQSSGEAAYHWDSLEMSATNEAYHWAGAVHLHRRILGKPSTHVDVQNAVREIHGALFKVRRGSAAEACLLFPMFTAGCDTIDERQRNDILDRVKGVEVLGLSQVHKARTLMERAWETGKPWETLVTGEFFG</sequence>
<proteinExistence type="inferred from homology"/>
<keyword evidence="8" id="KW-0539">Nucleus</keyword>
<evidence type="ECO:0000313" key="15">
    <source>
        <dbReference type="Proteomes" id="UP000016922"/>
    </source>
</evidence>
<dbReference type="CDD" id="cd00067">
    <property type="entry name" value="GAL4"/>
    <property type="match status" value="1"/>
</dbReference>
<dbReference type="GeneID" id="19463912"/>
<dbReference type="CDD" id="cd01927">
    <property type="entry name" value="cyclophilin_WD40"/>
    <property type="match status" value="1"/>
</dbReference>
<protein>
    <recommendedName>
        <fullName evidence="9">Peptidyl-prolyl cis-trans isomerase-like 1</fullName>
        <ecNumber evidence="3">5.2.1.8</ecNumber>
    </recommendedName>
</protein>
<dbReference type="Pfam" id="PF00172">
    <property type="entry name" value="Zn_clus"/>
    <property type="match status" value="1"/>
</dbReference>
<dbReference type="Pfam" id="PF11951">
    <property type="entry name" value="Fungal_trans_2"/>
    <property type="match status" value="1"/>
</dbReference>
<dbReference type="SUPFAM" id="SSF57701">
    <property type="entry name" value="Zn2/Cys6 DNA-binding domain"/>
    <property type="match status" value="1"/>
</dbReference>
<keyword evidence="6" id="KW-0697">Rotamase</keyword>
<dbReference type="InterPro" id="IPR021858">
    <property type="entry name" value="Fun_TF"/>
</dbReference>
<dbReference type="Gene3D" id="2.130.10.10">
    <property type="entry name" value="YVTN repeat-like/Quinoprotein amine dehydrogenase"/>
    <property type="match status" value="1"/>
</dbReference>
<dbReference type="OrthoDB" id="10264753at2759"/>
<dbReference type="EMBL" id="KE145369">
    <property type="protein sequence ID" value="EPE28066.1"/>
    <property type="molecule type" value="Genomic_DNA"/>
</dbReference>
<dbReference type="InterPro" id="IPR036322">
    <property type="entry name" value="WD40_repeat_dom_sf"/>
</dbReference>
<feature type="domain" description="Zn(2)-C6 fungal-type" evidence="12">
    <location>
        <begin position="620"/>
        <end position="646"/>
    </location>
</feature>
<evidence type="ECO:0000259" key="12">
    <source>
        <dbReference type="PROSITE" id="PS50048"/>
    </source>
</evidence>
<dbReference type="PROSITE" id="PS50294">
    <property type="entry name" value="WD_REPEATS_REGION"/>
    <property type="match status" value="1"/>
</dbReference>
<evidence type="ECO:0000256" key="1">
    <source>
        <dbReference type="ARBA" id="ARBA00000971"/>
    </source>
</evidence>
<dbReference type="EC" id="5.2.1.8" evidence="3"/>
<dbReference type="Gene3D" id="4.10.240.10">
    <property type="entry name" value="Zn(2)-C6 fungal-type DNA-binding domain"/>
    <property type="match status" value="1"/>
</dbReference>
<dbReference type="FunFam" id="2.40.100.10:FF:000003">
    <property type="entry name" value="Peptidylprolyl isomerase domain and WD repeat-containing 1"/>
    <property type="match status" value="1"/>
</dbReference>
<dbReference type="Gene3D" id="2.40.100.10">
    <property type="entry name" value="Cyclophilin-like"/>
    <property type="match status" value="1"/>
</dbReference>
<dbReference type="InterPro" id="IPR002130">
    <property type="entry name" value="Cyclophilin-type_PPIase_dom"/>
</dbReference>
<feature type="repeat" description="WD" evidence="10">
    <location>
        <begin position="106"/>
        <end position="147"/>
    </location>
</feature>
<dbReference type="GO" id="GO:0005634">
    <property type="term" value="C:nucleus"/>
    <property type="evidence" value="ECO:0007669"/>
    <property type="project" value="UniProtKB-ARBA"/>
</dbReference>
<dbReference type="InterPro" id="IPR036864">
    <property type="entry name" value="Zn2-C6_fun-type_DNA-bd_sf"/>
</dbReference>
<dbReference type="HOGENOM" id="CLU_005478_0_0_1"/>
<dbReference type="Proteomes" id="UP000016922">
    <property type="component" value="Unassembled WGS sequence"/>
</dbReference>
<dbReference type="Pfam" id="PF00160">
    <property type="entry name" value="Pro_isomerase"/>
    <property type="match status" value="1"/>
</dbReference>
<evidence type="ECO:0000256" key="11">
    <source>
        <dbReference type="SAM" id="MobiDB-lite"/>
    </source>
</evidence>
<dbReference type="PANTHER" id="PTHR45625">
    <property type="entry name" value="PEPTIDYL-PROLYL CIS-TRANS ISOMERASE-RELATED"/>
    <property type="match status" value="1"/>
</dbReference>
<dbReference type="InterPro" id="IPR015943">
    <property type="entry name" value="WD40/YVTN_repeat-like_dom_sf"/>
</dbReference>
<evidence type="ECO:0000256" key="4">
    <source>
        <dbReference type="ARBA" id="ARBA00022574"/>
    </source>
</evidence>
<reference evidence="14 15" key="1">
    <citation type="journal article" date="2013" name="BMC Genomics">
        <title>Genomics-driven discovery of the pneumocandin biosynthetic gene cluster in the fungus Glarea lozoyensis.</title>
        <authorList>
            <person name="Chen L."/>
            <person name="Yue Q."/>
            <person name="Zhang X."/>
            <person name="Xiang M."/>
            <person name="Wang C."/>
            <person name="Li S."/>
            <person name="Che Y."/>
            <person name="Ortiz-Lopez F.J."/>
            <person name="Bills G.F."/>
            <person name="Liu X."/>
            <person name="An Z."/>
        </authorList>
    </citation>
    <scope>NUCLEOTIDE SEQUENCE [LARGE SCALE GENOMIC DNA]</scope>
    <source>
        <strain evidence="15">ATCC 20868 / MF5171</strain>
    </source>
</reference>
<dbReference type="GO" id="GO:0008270">
    <property type="term" value="F:zinc ion binding"/>
    <property type="evidence" value="ECO:0007669"/>
    <property type="project" value="InterPro"/>
</dbReference>
<feature type="compositionally biased region" description="Low complexity" evidence="11">
    <location>
        <begin position="848"/>
        <end position="867"/>
    </location>
</feature>
<dbReference type="PROSITE" id="PS50048">
    <property type="entry name" value="ZN2_CY6_FUNGAL_2"/>
    <property type="match status" value="1"/>
</dbReference>
<evidence type="ECO:0000259" key="13">
    <source>
        <dbReference type="PROSITE" id="PS50072"/>
    </source>
</evidence>
<accession>S3D7S6</accession>
<dbReference type="InterPro" id="IPR001680">
    <property type="entry name" value="WD40_rpt"/>
</dbReference>
<dbReference type="STRING" id="1116229.S3D7S6"/>
<feature type="compositionally biased region" description="Polar residues" evidence="11">
    <location>
        <begin position="825"/>
        <end position="845"/>
    </location>
</feature>
<dbReference type="InterPro" id="IPR044666">
    <property type="entry name" value="Cyclophilin_A-like"/>
</dbReference>
<feature type="compositionally biased region" description="Acidic residues" evidence="11">
    <location>
        <begin position="17"/>
        <end position="26"/>
    </location>
</feature>
<feature type="region of interest" description="Disordered" evidence="11">
    <location>
        <begin position="803"/>
        <end position="884"/>
    </location>
</feature>
<evidence type="ECO:0000256" key="2">
    <source>
        <dbReference type="ARBA" id="ARBA00007365"/>
    </source>
</evidence>
<dbReference type="eggNOG" id="KOG0882">
    <property type="taxonomic scope" value="Eukaryota"/>
</dbReference>
<dbReference type="GO" id="GO:0000981">
    <property type="term" value="F:DNA-binding transcription factor activity, RNA polymerase II-specific"/>
    <property type="evidence" value="ECO:0007669"/>
    <property type="project" value="InterPro"/>
</dbReference>
<evidence type="ECO:0000256" key="6">
    <source>
        <dbReference type="ARBA" id="ARBA00023110"/>
    </source>
</evidence>
<dbReference type="SMART" id="SM00320">
    <property type="entry name" value="WD40"/>
    <property type="match status" value="4"/>
</dbReference>
<comment type="catalytic activity">
    <reaction evidence="1">
        <text>[protein]-peptidylproline (omega=180) = [protein]-peptidylproline (omega=0)</text>
        <dbReference type="Rhea" id="RHEA:16237"/>
        <dbReference type="Rhea" id="RHEA-COMP:10747"/>
        <dbReference type="Rhea" id="RHEA-COMP:10748"/>
        <dbReference type="ChEBI" id="CHEBI:83833"/>
        <dbReference type="ChEBI" id="CHEBI:83834"/>
        <dbReference type="EC" id="5.2.1.8"/>
    </reaction>
</comment>
<dbReference type="Pfam" id="PF00400">
    <property type="entry name" value="WD40"/>
    <property type="match status" value="1"/>
</dbReference>
<feature type="region of interest" description="Disordered" evidence="11">
    <location>
        <begin position="1"/>
        <end position="39"/>
    </location>
</feature>
<feature type="compositionally biased region" description="Low complexity" evidence="11">
    <location>
        <begin position="812"/>
        <end position="824"/>
    </location>
</feature>
<evidence type="ECO:0000256" key="10">
    <source>
        <dbReference type="PROSITE-ProRule" id="PRU00221"/>
    </source>
</evidence>
<dbReference type="GO" id="GO:0003755">
    <property type="term" value="F:peptidyl-prolyl cis-trans isomerase activity"/>
    <property type="evidence" value="ECO:0007669"/>
    <property type="project" value="UniProtKB-KW"/>
</dbReference>
<evidence type="ECO:0000256" key="8">
    <source>
        <dbReference type="ARBA" id="ARBA00023242"/>
    </source>
</evidence>
<dbReference type="PRINTS" id="PR00153">
    <property type="entry name" value="CSAPPISMRASE"/>
</dbReference>
<evidence type="ECO:0000256" key="7">
    <source>
        <dbReference type="ARBA" id="ARBA00023235"/>
    </source>
</evidence>
<evidence type="ECO:0000256" key="5">
    <source>
        <dbReference type="ARBA" id="ARBA00022737"/>
    </source>
</evidence>
<dbReference type="SUPFAM" id="SSF50891">
    <property type="entry name" value="Cyclophilin-like"/>
    <property type="match status" value="1"/>
</dbReference>